<reference evidence="5" key="2">
    <citation type="journal article" date="2019" name="Int. J. Syst. Evol. Microbiol.">
        <title>The Global Catalogue of Microorganisms (GCM) 10K type strain sequencing project: providing services to taxonomists for standard genome sequencing and annotation.</title>
        <authorList>
            <consortium name="The Broad Institute Genomics Platform"/>
            <consortium name="The Broad Institute Genome Sequencing Center for Infectious Disease"/>
            <person name="Wu L."/>
            <person name="Ma J."/>
        </authorList>
    </citation>
    <scope>NUCLEOTIDE SEQUENCE [LARGE SCALE GENOMIC DNA]</scope>
    <source>
        <strain evidence="5">NBRC 107715</strain>
    </source>
</reference>
<proteinExistence type="predicted"/>
<evidence type="ECO:0000313" key="2">
    <source>
        <dbReference type="EMBL" id="GEP02784.1"/>
    </source>
</evidence>
<feature type="region of interest" description="Disordered" evidence="1">
    <location>
        <begin position="75"/>
        <end position="97"/>
    </location>
</feature>
<protein>
    <submittedName>
        <fullName evidence="2">Uncharacterized protein</fullName>
    </submittedName>
</protein>
<comment type="caution">
    <text evidence="2">The sequence shown here is derived from an EMBL/GenBank/DDBJ whole genome shotgun (WGS) entry which is preliminary data.</text>
</comment>
<reference evidence="2 4" key="3">
    <citation type="submission" date="2019-07" db="EMBL/GenBank/DDBJ databases">
        <title>Whole genome shotgun sequence of Methylobacterium oxalidis NBRC 107715.</title>
        <authorList>
            <person name="Hosoyama A."/>
            <person name="Uohara A."/>
            <person name="Ohji S."/>
            <person name="Ichikawa N."/>
        </authorList>
    </citation>
    <scope>NUCLEOTIDE SEQUENCE [LARGE SCALE GENOMIC DNA]</scope>
    <source>
        <strain evidence="2 4">NBRC 107715</strain>
    </source>
</reference>
<dbReference type="Proteomes" id="UP001156856">
    <property type="component" value="Unassembled WGS sequence"/>
</dbReference>
<dbReference type="AlphaFoldDB" id="A0A512IYJ8"/>
<evidence type="ECO:0000256" key="1">
    <source>
        <dbReference type="SAM" id="MobiDB-lite"/>
    </source>
</evidence>
<dbReference type="EMBL" id="BSPK01000107">
    <property type="protein sequence ID" value="GLS66816.1"/>
    <property type="molecule type" value="Genomic_DNA"/>
</dbReference>
<dbReference type="Proteomes" id="UP000321960">
    <property type="component" value="Unassembled WGS sequence"/>
</dbReference>
<evidence type="ECO:0000313" key="5">
    <source>
        <dbReference type="Proteomes" id="UP001156856"/>
    </source>
</evidence>
<organism evidence="2 4">
    <name type="scientific">Methylobacterium oxalidis</name>
    <dbReference type="NCBI Taxonomy" id="944322"/>
    <lineage>
        <taxon>Bacteria</taxon>
        <taxon>Pseudomonadati</taxon>
        <taxon>Pseudomonadota</taxon>
        <taxon>Alphaproteobacteria</taxon>
        <taxon>Hyphomicrobiales</taxon>
        <taxon>Methylobacteriaceae</taxon>
        <taxon>Methylobacterium</taxon>
    </lineage>
</organism>
<sequence length="97" mass="10430">MRPASAARLWGAATAPWAKVGVSGLSNRGLSVSGMAIRLQGSNPIEARTRWIRRRERPGEGTRIEGCIRGAWPVTDRDRIGPPFAPGGPALSPVTEW</sequence>
<name>A0A512IYJ8_9HYPH</name>
<evidence type="ECO:0000313" key="4">
    <source>
        <dbReference type="Proteomes" id="UP000321960"/>
    </source>
</evidence>
<dbReference type="EMBL" id="BJZU01000010">
    <property type="protein sequence ID" value="GEP02784.1"/>
    <property type="molecule type" value="Genomic_DNA"/>
</dbReference>
<accession>A0A512IYJ8</accession>
<evidence type="ECO:0000313" key="3">
    <source>
        <dbReference type="EMBL" id="GLS66816.1"/>
    </source>
</evidence>
<reference evidence="3" key="1">
    <citation type="journal article" date="2014" name="Int. J. Syst. Evol. Microbiol.">
        <title>Complete genome of a new Firmicutes species belonging to the dominant human colonic microbiota ('Ruminococcus bicirculans') reveals two chromosomes and a selective capacity to utilize plant glucans.</title>
        <authorList>
            <consortium name="NISC Comparative Sequencing Program"/>
            <person name="Wegmann U."/>
            <person name="Louis P."/>
            <person name="Goesmann A."/>
            <person name="Henrissat B."/>
            <person name="Duncan S.H."/>
            <person name="Flint H.J."/>
        </authorList>
    </citation>
    <scope>NUCLEOTIDE SEQUENCE</scope>
    <source>
        <strain evidence="3">NBRC 107715</strain>
    </source>
</reference>
<reference evidence="3" key="4">
    <citation type="submission" date="2023-01" db="EMBL/GenBank/DDBJ databases">
        <title>Draft genome sequence of Methylobacterium oxalidis strain NBRC 107715.</title>
        <authorList>
            <person name="Sun Q."/>
            <person name="Mori K."/>
        </authorList>
    </citation>
    <scope>NUCLEOTIDE SEQUENCE</scope>
    <source>
        <strain evidence="3">NBRC 107715</strain>
    </source>
</reference>
<gene>
    <name evidence="3" type="ORF">GCM10007888_51990</name>
    <name evidence="2" type="ORF">MOX02_08220</name>
</gene>
<keyword evidence="5" id="KW-1185">Reference proteome</keyword>